<dbReference type="InterPro" id="IPR025857">
    <property type="entry name" value="MacB_PCD"/>
</dbReference>
<evidence type="ECO:0000313" key="2">
    <source>
        <dbReference type="EMBL" id="MDV2687208.1"/>
    </source>
</evidence>
<feature type="non-terminal residue" evidence="2">
    <location>
        <position position="1"/>
    </location>
</feature>
<evidence type="ECO:0000259" key="1">
    <source>
        <dbReference type="Pfam" id="PF12704"/>
    </source>
</evidence>
<evidence type="ECO:0000313" key="3">
    <source>
        <dbReference type="Proteomes" id="UP001287282"/>
    </source>
</evidence>
<dbReference type="EMBL" id="JAWJBA010000440">
    <property type="protein sequence ID" value="MDV2687208.1"/>
    <property type="molecule type" value="Genomic_DNA"/>
</dbReference>
<protein>
    <submittedName>
        <fullName evidence="2">ABC transporter permease</fullName>
    </submittedName>
</protein>
<dbReference type="Pfam" id="PF12704">
    <property type="entry name" value="MacB_PCD"/>
    <property type="match status" value="1"/>
</dbReference>
<organism evidence="2 3">
    <name type="scientific">Alkalihalophilus lindianensis</name>
    <dbReference type="NCBI Taxonomy" id="1630542"/>
    <lineage>
        <taxon>Bacteria</taxon>
        <taxon>Bacillati</taxon>
        <taxon>Bacillota</taxon>
        <taxon>Bacilli</taxon>
        <taxon>Bacillales</taxon>
        <taxon>Bacillaceae</taxon>
        <taxon>Alkalihalophilus</taxon>
    </lineage>
</organism>
<dbReference type="RefSeq" id="WP_317124200.1">
    <property type="nucleotide sequence ID" value="NZ_JAWJBA010000440.1"/>
</dbReference>
<comment type="caution">
    <text evidence="2">The sequence shown here is derived from an EMBL/GenBank/DDBJ whole genome shotgun (WGS) entry which is preliminary data.</text>
</comment>
<sequence length="88" mass="9494">LISSKLQEELFKGNNPVGKIITVANQPIEIVGVLEKPSGLLAFGSMEVYLPFQTWKIIYGSSDFTQVTLQAASAEQLQTAGKKAANLL</sequence>
<keyword evidence="3" id="KW-1185">Reference proteome</keyword>
<proteinExistence type="predicted"/>
<accession>A0ABU3XHC5</accession>
<feature type="non-terminal residue" evidence="2">
    <location>
        <position position="88"/>
    </location>
</feature>
<reference evidence="2 3" key="1">
    <citation type="submission" date="2023-10" db="EMBL/GenBank/DDBJ databases">
        <title>Screening of Alkalihalobacillus lindianensis BZ-TG-R113 and Its Alleviation of Salt Stress on Rapeseed Growth.</title>
        <authorList>
            <person name="Zhao B."/>
            <person name="Guo T."/>
        </authorList>
    </citation>
    <scope>NUCLEOTIDE SEQUENCE [LARGE SCALE GENOMIC DNA]</scope>
    <source>
        <strain evidence="2 3">BZ-TG-R113</strain>
    </source>
</reference>
<name>A0ABU3XHC5_9BACI</name>
<gene>
    <name evidence="2" type="ORF">RYX56_22950</name>
</gene>
<feature type="domain" description="MacB-like periplasmic core" evidence="1">
    <location>
        <begin position="1"/>
        <end position="85"/>
    </location>
</feature>
<dbReference type="Proteomes" id="UP001287282">
    <property type="component" value="Unassembled WGS sequence"/>
</dbReference>